<dbReference type="GO" id="GO:0008017">
    <property type="term" value="F:microtubule binding"/>
    <property type="evidence" value="ECO:0007669"/>
    <property type="project" value="InterPro"/>
</dbReference>
<reference evidence="10 11" key="1">
    <citation type="submission" date="2024-03" db="EMBL/GenBank/DDBJ databases">
        <title>The genome assembly and annotation of the cricket Gryllus longicercus Weissman &amp; Gray.</title>
        <authorList>
            <person name="Szrajer S."/>
            <person name="Gray D."/>
            <person name="Ylla G."/>
        </authorList>
    </citation>
    <scope>NUCLEOTIDE SEQUENCE [LARGE SCALE GENOMIC DNA]</scope>
    <source>
        <strain evidence="10">DAG 2021-001</strain>
        <tissue evidence="10">Whole body minus gut</tissue>
    </source>
</reference>
<dbReference type="SMART" id="SM00129">
    <property type="entry name" value="KISc"/>
    <property type="match status" value="1"/>
</dbReference>
<evidence type="ECO:0000256" key="7">
    <source>
        <dbReference type="PROSITE-ProRule" id="PRU00283"/>
    </source>
</evidence>
<keyword evidence="5" id="KW-0505">Motor protein</keyword>
<dbReference type="GO" id="GO:0005874">
    <property type="term" value="C:microtubule"/>
    <property type="evidence" value="ECO:0007669"/>
    <property type="project" value="TreeGrafter"/>
</dbReference>
<comment type="caution">
    <text evidence="10">The sequence shown here is derived from an EMBL/GenBank/DDBJ whole genome shotgun (WGS) entry which is preliminary data.</text>
</comment>
<evidence type="ECO:0000256" key="8">
    <source>
        <dbReference type="SAM" id="Coils"/>
    </source>
</evidence>
<dbReference type="InterPro" id="IPR001752">
    <property type="entry name" value="Kinesin_motor_dom"/>
</dbReference>
<gene>
    <name evidence="10" type="ORF">R5R35_001368</name>
</gene>
<organism evidence="10 11">
    <name type="scientific">Gryllus longicercus</name>
    <dbReference type="NCBI Taxonomy" id="2509291"/>
    <lineage>
        <taxon>Eukaryota</taxon>
        <taxon>Metazoa</taxon>
        <taxon>Ecdysozoa</taxon>
        <taxon>Arthropoda</taxon>
        <taxon>Hexapoda</taxon>
        <taxon>Insecta</taxon>
        <taxon>Pterygota</taxon>
        <taxon>Neoptera</taxon>
        <taxon>Polyneoptera</taxon>
        <taxon>Orthoptera</taxon>
        <taxon>Ensifera</taxon>
        <taxon>Gryllidea</taxon>
        <taxon>Grylloidea</taxon>
        <taxon>Gryllidae</taxon>
        <taxon>Gryllinae</taxon>
        <taxon>Gryllus</taxon>
    </lineage>
</organism>
<dbReference type="Gene3D" id="3.40.850.10">
    <property type="entry name" value="Kinesin motor domain"/>
    <property type="match status" value="1"/>
</dbReference>
<evidence type="ECO:0000259" key="9">
    <source>
        <dbReference type="PROSITE" id="PS50067"/>
    </source>
</evidence>
<dbReference type="InterPro" id="IPR027640">
    <property type="entry name" value="Kinesin-like_fam"/>
</dbReference>
<dbReference type="PROSITE" id="PS50067">
    <property type="entry name" value="KINESIN_MOTOR_2"/>
    <property type="match status" value="1"/>
</dbReference>
<evidence type="ECO:0000313" key="10">
    <source>
        <dbReference type="EMBL" id="KAK7862468.1"/>
    </source>
</evidence>
<keyword evidence="6" id="KW-0206">Cytoskeleton</keyword>
<dbReference type="PANTHER" id="PTHR47968:SF75">
    <property type="entry name" value="CENTROMERE-ASSOCIATED PROTEIN E"/>
    <property type="match status" value="1"/>
</dbReference>
<dbReference type="GO" id="GO:0005524">
    <property type="term" value="F:ATP binding"/>
    <property type="evidence" value="ECO:0007669"/>
    <property type="project" value="UniProtKB-KW"/>
</dbReference>
<dbReference type="EMBL" id="JAZDUA010000274">
    <property type="protein sequence ID" value="KAK7862468.1"/>
    <property type="molecule type" value="Genomic_DNA"/>
</dbReference>
<dbReference type="InterPro" id="IPR027417">
    <property type="entry name" value="P-loop_NTPase"/>
</dbReference>
<feature type="domain" description="Kinesin motor" evidence="9">
    <location>
        <begin position="1"/>
        <end position="172"/>
    </location>
</feature>
<evidence type="ECO:0000256" key="4">
    <source>
        <dbReference type="ARBA" id="ARBA00023054"/>
    </source>
</evidence>
<evidence type="ECO:0000256" key="5">
    <source>
        <dbReference type="ARBA" id="ARBA00023175"/>
    </source>
</evidence>
<evidence type="ECO:0000256" key="1">
    <source>
        <dbReference type="ARBA" id="ARBA00004245"/>
    </source>
</evidence>
<dbReference type="AlphaFoldDB" id="A0AAN9YZQ5"/>
<proteinExistence type="inferred from homology"/>
<keyword evidence="11" id="KW-1185">Reference proteome</keyword>
<evidence type="ECO:0000256" key="2">
    <source>
        <dbReference type="ARBA" id="ARBA00022741"/>
    </source>
</evidence>
<dbReference type="PANTHER" id="PTHR47968">
    <property type="entry name" value="CENTROMERE PROTEIN E"/>
    <property type="match status" value="1"/>
</dbReference>
<comment type="caution">
    <text evidence="7">Lacks conserved residue(s) required for the propagation of feature annotation.</text>
</comment>
<dbReference type="InterPro" id="IPR036961">
    <property type="entry name" value="Kinesin_motor_dom_sf"/>
</dbReference>
<protein>
    <recommendedName>
        <fullName evidence="9">Kinesin motor domain-containing protein</fullName>
    </recommendedName>
</protein>
<keyword evidence="6" id="KW-0963">Cytoplasm</keyword>
<name>A0AAN9YZQ5_9ORTH</name>
<dbReference type="PRINTS" id="PR00380">
    <property type="entry name" value="KINESINHEAVY"/>
</dbReference>
<dbReference type="GO" id="GO:0003777">
    <property type="term" value="F:microtubule motor activity"/>
    <property type="evidence" value="ECO:0007669"/>
    <property type="project" value="InterPro"/>
</dbReference>
<accession>A0AAN9YZQ5</accession>
<evidence type="ECO:0000256" key="6">
    <source>
        <dbReference type="ARBA" id="ARBA00023212"/>
    </source>
</evidence>
<dbReference type="Pfam" id="PF00225">
    <property type="entry name" value="Kinesin"/>
    <property type="match status" value="1"/>
</dbReference>
<sequence>MEIYNEKVNDLLEPQNNNLKIREGDGKIVVQRLKEELVADTAKVMSLLKRGQKIRRIGETNLNERSSRSHTIFRLLNLVDLAGSECAGLAGTTGERLKEGCAINQSLFQLSQVVAQLSEGSQFVNFRDSKLTRILQCSLSGNAHTLIICTVTPASVDFTLSTLGFASRAKAVKNKPQVNEVMSDGTLIKKYARQLEKLQAELKATKKRYACHELEAVESKLEEQERLNSELQQRLNVLMKLK</sequence>
<keyword evidence="4 8" id="KW-0175">Coiled coil</keyword>
<keyword evidence="2" id="KW-0547">Nucleotide-binding</keyword>
<dbReference type="GO" id="GO:0000278">
    <property type="term" value="P:mitotic cell cycle"/>
    <property type="evidence" value="ECO:0007669"/>
    <property type="project" value="TreeGrafter"/>
</dbReference>
<comment type="similarity">
    <text evidence="7">Belongs to the TRAFAC class myosin-kinesin ATPase superfamily. Kinesin family.</text>
</comment>
<evidence type="ECO:0000256" key="3">
    <source>
        <dbReference type="ARBA" id="ARBA00022840"/>
    </source>
</evidence>
<dbReference type="Proteomes" id="UP001378592">
    <property type="component" value="Unassembled WGS sequence"/>
</dbReference>
<feature type="coiled-coil region" evidence="8">
    <location>
        <begin position="188"/>
        <end position="241"/>
    </location>
</feature>
<evidence type="ECO:0000313" key="11">
    <source>
        <dbReference type="Proteomes" id="UP001378592"/>
    </source>
</evidence>
<keyword evidence="3" id="KW-0067">ATP-binding</keyword>
<dbReference type="GO" id="GO:0007018">
    <property type="term" value="P:microtubule-based movement"/>
    <property type="evidence" value="ECO:0007669"/>
    <property type="project" value="InterPro"/>
</dbReference>
<comment type="subcellular location">
    <subcellularLocation>
        <location evidence="1">Cytoplasm</location>
        <location evidence="1">Cytoskeleton</location>
    </subcellularLocation>
</comment>
<dbReference type="SUPFAM" id="SSF52540">
    <property type="entry name" value="P-loop containing nucleoside triphosphate hydrolases"/>
    <property type="match status" value="1"/>
</dbReference>